<feature type="compositionally biased region" description="Low complexity" evidence="3">
    <location>
        <begin position="281"/>
        <end position="297"/>
    </location>
</feature>
<dbReference type="GO" id="GO:0005737">
    <property type="term" value="C:cytoplasm"/>
    <property type="evidence" value="ECO:0007669"/>
    <property type="project" value="UniProtKB-ARBA"/>
</dbReference>
<feature type="region of interest" description="Disordered" evidence="3">
    <location>
        <begin position="488"/>
        <end position="535"/>
    </location>
</feature>
<dbReference type="InterPro" id="IPR036388">
    <property type="entry name" value="WH-like_DNA-bd_sf"/>
</dbReference>
<dbReference type="InterPro" id="IPR045180">
    <property type="entry name" value="La_dom_prot"/>
</dbReference>
<dbReference type="SMART" id="SM00715">
    <property type="entry name" value="LA"/>
    <property type="match status" value="1"/>
</dbReference>
<gene>
    <name evidence="5" type="ORF">PGLA2088_LOCUS47929</name>
</gene>
<protein>
    <recommendedName>
        <fullName evidence="4">HTH La-type RNA-binding domain-containing protein</fullName>
    </recommendedName>
</protein>
<dbReference type="Gene3D" id="1.10.10.10">
    <property type="entry name" value="Winged helix-like DNA-binding domain superfamily/Winged helix DNA-binding domain"/>
    <property type="match status" value="1"/>
</dbReference>
<feature type="region of interest" description="Disordered" evidence="3">
    <location>
        <begin position="738"/>
        <end position="772"/>
    </location>
</feature>
<dbReference type="SUPFAM" id="SSF46785">
    <property type="entry name" value="Winged helix' DNA-binding domain"/>
    <property type="match status" value="1"/>
</dbReference>
<dbReference type="AlphaFoldDB" id="A0A813LRJ6"/>
<evidence type="ECO:0000256" key="3">
    <source>
        <dbReference type="SAM" id="MobiDB-lite"/>
    </source>
</evidence>
<feature type="domain" description="HTH La-type RNA-binding" evidence="4">
    <location>
        <begin position="653"/>
        <end position="742"/>
    </location>
</feature>
<dbReference type="PROSITE" id="PS50961">
    <property type="entry name" value="HTH_LA"/>
    <property type="match status" value="1"/>
</dbReference>
<dbReference type="PANTHER" id="PTHR22792:SF132">
    <property type="entry name" value="LA-RELATED PROTEIN 1"/>
    <property type="match status" value="1"/>
</dbReference>
<feature type="compositionally biased region" description="Pro residues" evidence="3">
    <location>
        <begin position="761"/>
        <end position="772"/>
    </location>
</feature>
<dbReference type="Pfam" id="PF05383">
    <property type="entry name" value="La"/>
    <property type="match status" value="1"/>
</dbReference>
<proteinExistence type="predicted"/>
<reference evidence="5" key="1">
    <citation type="submission" date="2021-02" db="EMBL/GenBank/DDBJ databases">
        <authorList>
            <person name="Dougan E. K."/>
            <person name="Rhodes N."/>
            <person name="Thang M."/>
            <person name="Chan C."/>
        </authorList>
    </citation>
    <scope>NUCLEOTIDE SEQUENCE</scope>
</reference>
<dbReference type="PANTHER" id="PTHR22792">
    <property type="entry name" value="LUPUS LA PROTEIN-RELATED"/>
    <property type="match status" value="1"/>
</dbReference>
<dbReference type="Proteomes" id="UP000626109">
    <property type="component" value="Unassembled WGS sequence"/>
</dbReference>
<feature type="non-terminal residue" evidence="5">
    <location>
        <position position="1"/>
    </location>
</feature>
<organism evidence="5 6">
    <name type="scientific">Polarella glacialis</name>
    <name type="common">Dinoflagellate</name>
    <dbReference type="NCBI Taxonomy" id="89957"/>
    <lineage>
        <taxon>Eukaryota</taxon>
        <taxon>Sar</taxon>
        <taxon>Alveolata</taxon>
        <taxon>Dinophyceae</taxon>
        <taxon>Suessiales</taxon>
        <taxon>Suessiaceae</taxon>
        <taxon>Polarella</taxon>
    </lineage>
</organism>
<feature type="region of interest" description="Disordered" evidence="3">
    <location>
        <begin position="242"/>
        <end position="307"/>
    </location>
</feature>
<feature type="compositionally biased region" description="Basic and acidic residues" evidence="3">
    <location>
        <begin position="738"/>
        <end position="754"/>
    </location>
</feature>
<comment type="caution">
    <text evidence="5">The sequence shown here is derived from an EMBL/GenBank/DDBJ whole genome shotgun (WGS) entry which is preliminary data.</text>
</comment>
<evidence type="ECO:0000259" key="4">
    <source>
        <dbReference type="PROSITE" id="PS50961"/>
    </source>
</evidence>
<feature type="compositionally biased region" description="Basic and acidic residues" evidence="3">
    <location>
        <begin position="242"/>
        <end position="268"/>
    </location>
</feature>
<evidence type="ECO:0000313" key="6">
    <source>
        <dbReference type="Proteomes" id="UP000626109"/>
    </source>
</evidence>
<feature type="compositionally biased region" description="Basic and acidic residues" evidence="3">
    <location>
        <begin position="514"/>
        <end position="531"/>
    </location>
</feature>
<dbReference type="InterPro" id="IPR006630">
    <property type="entry name" value="La_HTH"/>
</dbReference>
<name>A0A813LRJ6_POLGL</name>
<dbReference type="EMBL" id="CAJNNW010036566">
    <property type="protein sequence ID" value="CAE8735624.1"/>
    <property type="molecule type" value="Genomic_DNA"/>
</dbReference>
<evidence type="ECO:0000313" key="5">
    <source>
        <dbReference type="EMBL" id="CAE8735624.1"/>
    </source>
</evidence>
<evidence type="ECO:0000256" key="2">
    <source>
        <dbReference type="PROSITE-ProRule" id="PRU00332"/>
    </source>
</evidence>
<dbReference type="CDD" id="cd07323">
    <property type="entry name" value="LAM"/>
    <property type="match status" value="1"/>
</dbReference>
<evidence type="ECO:0000256" key="1">
    <source>
        <dbReference type="ARBA" id="ARBA00022884"/>
    </source>
</evidence>
<keyword evidence="1 2" id="KW-0694">RNA-binding</keyword>
<dbReference type="GO" id="GO:0003723">
    <property type="term" value="F:RNA binding"/>
    <property type="evidence" value="ECO:0007669"/>
    <property type="project" value="UniProtKB-UniRule"/>
</dbReference>
<accession>A0A813LRJ6</accession>
<sequence>ANGDPSADAAGGPAIQALQGRWKHSDKQFGMLTVTGKRVCFEETKNNSDLLPQHDGSVTLDGWLSRPETLRPEVVEWTLGAAGCNGRCEWYRCDAKEDLEPSRAAGSPEAQRSILVFRKRNPEKRAAPPDDVAEVSQPGLGAAVAAIQGRWEHSSLGMLAVDGMQVVFDRGITCNIVQMPDGSLNVGGFVSRPLGAAGALEQPAYSVSVGILSVRLREEEDEAPSQPGMNLGFAYDGRDARNARDAGDARDARDARDGRRYGRDGGDESHDDDDDASQLRNMMSSNASTSAGAAATADITPVPHSEPVDSRVRDICRHYNIEEKIMDKLNKAMKTREDFDEDMQVLWHIMEKGARNNKKPLDVMLVKIRELTNNTFVGKDLLDPDIKHFESKHNLDDQLLLRLVRTMKKRGSKMKQDLVDMDERIGNESLEKSIERIQMQALQKSGNLAHSDSWHPMLVNEKGETETFPALSASTAAASARGQVKAAASSGAKGGAEQPRVAAYSTETGEEVGGEGKGKKGKDKKGGKGKDGSQTPNAAAVAAVAAAAVAYHPRNAAAATAAGYYGAYPYNYPGYYPGGNPAAYAGAYGAQLQAAQLQHTAAMARAAVAVQAAHLQAQAAASAHAGTSTTGPGQDLLSLLDPLAAAVNPRDGKPLTPEQNVNLKKQVEFYFSTQNLCKDLYLRSHMNEDGWTPLELISQFPQVRKFRATIAEVAEVLTDSTVLEVDKVSKYMRLRNEEERTKWSKARVPSEYRELVSPSNAPQPPSPKASKP</sequence>
<dbReference type="InterPro" id="IPR036390">
    <property type="entry name" value="WH_DNA-bd_sf"/>
</dbReference>